<evidence type="ECO:0000259" key="14">
    <source>
        <dbReference type="PROSITE" id="PS50102"/>
    </source>
</evidence>
<evidence type="ECO:0000256" key="2">
    <source>
        <dbReference type="ARBA" id="ARBA00004286"/>
    </source>
</evidence>
<evidence type="ECO:0000313" key="15">
    <source>
        <dbReference type="EMBL" id="GMT31571.1"/>
    </source>
</evidence>
<feature type="non-terminal residue" evidence="15">
    <location>
        <position position="1"/>
    </location>
</feature>
<feature type="region of interest" description="Disordered" evidence="13">
    <location>
        <begin position="107"/>
        <end position="138"/>
    </location>
</feature>
<keyword evidence="5" id="KW-0158">Chromosome</keyword>
<keyword evidence="6" id="KW-0678">Repressor</keyword>
<gene>
    <name evidence="15" type="ORF">PFISCL1PPCAC_22868</name>
</gene>
<dbReference type="InterPro" id="IPR000504">
    <property type="entry name" value="RRM_dom"/>
</dbReference>
<keyword evidence="12" id="KW-0175">Coiled coil</keyword>
<reference evidence="15" key="1">
    <citation type="submission" date="2023-10" db="EMBL/GenBank/DDBJ databases">
        <title>Genome assembly of Pristionchus species.</title>
        <authorList>
            <person name="Yoshida K."/>
            <person name="Sommer R.J."/>
        </authorList>
    </citation>
    <scope>NUCLEOTIDE SEQUENCE</scope>
    <source>
        <strain evidence="15">RS5133</strain>
    </source>
</reference>
<evidence type="ECO:0000256" key="11">
    <source>
        <dbReference type="PROSITE-ProRule" id="PRU00176"/>
    </source>
</evidence>
<proteinExistence type="inferred from homology"/>
<evidence type="ECO:0000256" key="13">
    <source>
        <dbReference type="SAM" id="MobiDB-lite"/>
    </source>
</evidence>
<dbReference type="Pfam" id="PF00076">
    <property type="entry name" value="RRM_1"/>
    <property type="match status" value="1"/>
</dbReference>
<comment type="subcellular location">
    <subcellularLocation>
        <location evidence="2">Chromosome</location>
    </subcellularLocation>
    <subcellularLocation>
        <location evidence="1">Nucleus</location>
    </subcellularLocation>
</comment>
<dbReference type="InterPro" id="IPR012677">
    <property type="entry name" value="Nucleotide-bd_a/b_plait_sf"/>
</dbReference>
<comment type="similarity">
    <text evidence="3">Belongs to the RRM NELF-E family.</text>
</comment>
<feature type="domain" description="RRM" evidence="14">
    <location>
        <begin position="139"/>
        <end position="209"/>
    </location>
</feature>
<evidence type="ECO:0000256" key="6">
    <source>
        <dbReference type="ARBA" id="ARBA00022491"/>
    </source>
</evidence>
<feature type="coiled-coil region" evidence="12">
    <location>
        <begin position="25"/>
        <end position="80"/>
    </location>
</feature>
<dbReference type="PROSITE" id="PS50102">
    <property type="entry name" value="RRM"/>
    <property type="match status" value="1"/>
</dbReference>
<comment type="caution">
    <text evidence="15">The sequence shown here is derived from an EMBL/GenBank/DDBJ whole genome shotgun (WGS) entry which is preliminary data.</text>
</comment>
<feature type="region of interest" description="Disordered" evidence="13">
    <location>
        <begin position="215"/>
        <end position="263"/>
    </location>
</feature>
<dbReference type="SUPFAM" id="SSF54928">
    <property type="entry name" value="RNA-binding domain, RBD"/>
    <property type="match status" value="1"/>
</dbReference>
<dbReference type="GO" id="GO:0005694">
    <property type="term" value="C:chromosome"/>
    <property type="evidence" value="ECO:0007669"/>
    <property type="project" value="UniProtKB-SubCell"/>
</dbReference>
<evidence type="ECO:0000256" key="5">
    <source>
        <dbReference type="ARBA" id="ARBA00022454"/>
    </source>
</evidence>
<dbReference type="GO" id="GO:0032021">
    <property type="term" value="C:NELF complex"/>
    <property type="evidence" value="ECO:0007669"/>
    <property type="project" value="InterPro"/>
</dbReference>
<dbReference type="GO" id="GO:0034244">
    <property type="term" value="P:negative regulation of transcription elongation by RNA polymerase II"/>
    <property type="evidence" value="ECO:0007669"/>
    <property type="project" value="TreeGrafter"/>
</dbReference>
<keyword evidence="10" id="KW-0539">Nucleus</keyword>
<dbReference type="Proteomes" id="UP001432322">
    <property type="component" value="Unassembled WGS sequence"/>
</dbReference>
<keyword evidence="9" id="KW-0804">Transcription</keyword>
<evidence type="ECO:0000256" key="12">
    <source>
        <dbReference type="SAM" id="Coils"/>
    </source>
</evidence>
<evidence type="ECO:0000256" key="1">
    <source>
        <dbReference type="ARBA" id="ARBA00004123"/>
    </source>
</evidence>
<dbReference type="EMBL" id="BTSY01000006">
    <property type="protein sequence ID" value="GMT31571.1"/>
    <property type="molecule type" value="Genomic_DNA"/>
</dbReference>
<dbReference type="PANTHER" id="PTHR17250">
    <property type="entry name" value="NEGATIVE ELONGATION FACTOR E"/>
    <property type="match status" value="1"/>
</dbReference>
<evidence type="ECO:0000256" key="3">
    <source>
        <dbReference type="ARBA" id="ARBA00006120"/>
    </source>
</evidence>
<evidence type="ECO:0000256" key="10">
    <source>
        <dbReference type="ARBA" id="ARBA00023242"/>
    </source>
</evidence>
<evidence type="ECO:0000256" key="8">
    <source>
        <dbReference type="ARBA" id="ARBA00023015"/>
    </source>
</evidence>
<feature type="compositionally biased region" description="Low complexity" evidence="13">
    <location>
        <begin position="220"/>
        <end position="233"/>
    </location>
</feature>
<dbReference type="AlphaFoldDB" id="A0AAV5WI00"/>
<dbReference type="Gene3D" id="3.30.70.330">
    <property type="match status" value="1"/>
</dbReference>
<feature type="compositionally biased region" description="Basic and acidic residues" evidence="13">
    <location>
        <begin position="251"/>
        <end position="263"/>
    </location>
</feature>
<sequence>TIRTSVYLSSYSKMMRDSFVFPTSLTAEEKRFKEMQERLKNLKKRLEASSGLAANESMERDLKKKKIEEAASNTEELKRKIASGAFSLNKVGERREFKRAKIVDRRLSTERKESTTSDEGLLSPPIRADPPKREPRPSPMLYVRGVDLHDELLERIFTPFGAVRGCEVDTRRRTGFVWMNSISEAEQAIDKMDKTGVDHWTLHVSFALYPRPVGVKRRTSSMSSTASTSESMASPPPVPSLLAAWDVATKSTDRRRPTRESTE</sequence>
<keyword evidence="8" id="KW-0805">Transcription regulation</keyword>
<evidence type="ECO:0000256" key="4">
    <source>
        <dbReference type="ARBA" id="ARBA00014464"/>
    </source>
</evidence>
<dbReference type="SMART" id="SM00360">
    <property type="entry name" value="RRM"/>
    <property type="match status" value="1"/>
</dbReference>
<evidence type="ECO:0000313" key="16">
    <source>
        <dbReference type="Proteomes" id="UP001432322"/>
    </source>
</evidence>
<accession>A0AAV5WI00</accession>
<evidence type="ECO:0000256" key="9">
    <source>
        <dbReference type="ARBA" id="ARBA00023163"/>
    </source>
</evidence>
<keyword evidence="16" id="KW-1185">Reference proteome</keyword>
<protein>
    <recommendedName>
        <fullName evidence="4">Negative elongation factor E</fullName>
    </recommendedName>
</protein>
<dbReference type="InterPro" id="IPR033102">
    <property type="entry name" value="NELFE"/>
</dbReference>
<dbReference type="InterPro" id="IPR035979">
    <property type="entry name" value="RBD_domain_sf"/>
</dbReference>
<evidence type="ECO:0000256" key="7">
    <source>
        <dbReference type="ARBA" id="ARBA00022884"/>
    </source>
</evidence>
<dbReference type="PANTHER" id="PTHR17250:SF0">
    <property type="entry name" value="NEGATIVE ELONGATION FACTOR E"/>
    <property type="match status" value="1"/>
</dbReference>
<name>A0AAV5WI00_9BILA</name>
<organism evidence="15 16">
    <name type="scientific">Pristionchus fissidentatus</name>
    <dbReference type="NCBI Taxonomy" id="1538716"/>
    <lineage>
        <taxon>Eukaryota</taxon>
        <taxon>Metazoa</taxon>
        <taxon>Ecdysozoa</taxon>
        <taxon>Nematoda</taxon>
        <taxon>Chromadorea</taxon>
        <taxon>Rhabditida</taxon>
        <taxon>Rhabditina</taxon>
        <taxon>Diplogasteromorpha</taxon>
        <taxon>Diplogasteroidea</taxon>
        <taxon>Neodiplogasteridae</taxon>
        <taxon>Pristionchus</taxon>
    </lineage>
</organism>
<dbReference type="GO" id="GO:0003723">
    <property type="term" value="F:RNA binding"/>
    <property type="evidence" value="ECO:0007669"/>
    <property type="project" value="UniProtKB-UniRule"/>
</dbReference>
<keyword evidence="7 11" id="KW-0694">RNA-binding</keyword>